<feature type="compositionally biased region" description="Acidic residues" evidence="1">
    <location>
        <begin position="667"/>
        <end position="681"/>
    </location>
</feature>
<evidence type="ECO:0000256" key="2">
    <source>
        <dbReference type="SAM" id="Phobius"/>
    </source>
</evidence>
<name>A0AAD2CZ90_9STRA</name>
<sequence>MVHIILPWTCLALFLCSSDAQVETIKVLVVLVQWSNHDSRTLPTQNDVNQLWNGPGNSTLVPGESVADWMNSNSYGKYQVQADVADWYRVQETEAAASFGDMGNAVNGSQGLETILQPALENTGFNLSDYADQSGALIGVIFVHSGYGAEQGGVDEDGADFLDRIESKSWGVDVQIEDDARLQTFATVSAFKGVNGTNMTGVGNHIHGWMHARFGLHDLNDLGGRYNDSAVAPGGIGAFGIMSFPEGPGYDNAYPGILTPYYKIEIGVLEPIDIVEDGVYRVNASSLEPDVYRIQTPYPLGEYLLIENRQPILSDSNIWAPGGIVIYHIDELADGNKVRGGPFVEGWPGNGDHYKVAVLQADGLYELEQALNLGDPNDFWKTGDILGPGNGEAVATDQGTYPNTDSYQGGNIQVTEVTIFNFQDEGNGEWSFEVTGIAQKINIPPLFVPEPVRCPSYSADWYPGPTFDCNCKDDCDPTNDRRLFCSCDEGAACCAQSNAPSETPGEPSSFPSLAPSSVPSLLPSYVPSDLPSTIPSHFPSNVPSIQPSAPSNNEVLQGNNPPAEEEASSGTAIGLAVAGVILFGAVGYVGYLQWKQKKENGQSPKNTQETKTNNEQVARDESFADEPPPQPLAQKPTWRDPDSDDSDSSSAPDNDVEAEADVKADSDSESDSDSDSDSDSS</sequence>
<accession>A0AAD2CZ90</accession>
<feature type="compositionally biased region" description="Polar residues" evidence="1">
    <location>
        <begin position="601"/>
        <end position="616"/>
    </location>
</feature>
<dbReference type="EMBL" id="CAKOGP040001113">
    <property type="protein sequence ID" value="CAJ1943443.1"/>
    <property type="molecule type" value="Genomic_DNA"/>
</dbReference>
<feature type="compositionally biased region" description="Polar residues" evidence="1">
    <location>
        <begin position="537"/>
        <end position="560"/>
    </location>
</feature>
<feature type="region of interest" description="Disordered" evidence="1">
    <location>
        <begin position="496"/>
        <end position="515"/>
    </location>
</feature>
<gene>
    <name evidence="4" type="ORF">CYCCA115_LOCUS8442</name>
</gene>
<keyword evidence="2" id="KW-0812">Transmembrane</keyword>
<protein>
    <submittedName>
        <fullName evidence="4">Uncharacterized protein</fullName>
    </submittedName>
</protein>
<feature type="region of interest" description="Disordered" evidence="1">
    <location>
        <begin position="598"/>
        <end position="681"/>
    </location>
</feature>
<reference evidence="4" key="1">
    <citation type="submission" date="2023-08" db="EMBL/GenBank/DDBJ databases">
        <authorList>
            <person name="Audoor S."/>
            <person name="Bilcke G."/>
        </authorList>
    </citation>
    <scope>NUCLEOTIDE SEQUENCE</scope>
</reference>
<feature type="transmembrane region" description="Helical" evidence="2">
    <location>
        <begin position="572"/>
        <end position="592"/>
    </location>
</feature>
<proteinExistence type="predicted"/>
<evidence type="ECO:0000313" key="4">
    <source>
        <dbReference type="EMBL" id="CAJ1943443.1"/>
    </source>
</evidence>
<keyword evidence="3" id="KW-0732">Signal</keyword>
<keyword evidence="5" id="KW-1185">Reference proteome</keyword>
<feature type="chain" id="PRO_5041994170" evidence="3">
    <location>
        <begin position="21"/>
        <end position="681"/>
    </location>
</feature>
<feature type="region of interest" description="Disordered" evidence="1">
    <location>
        <begin position="537"/>
        <end position="567"/>
    </location>
</feature>
<keyword evidence="2" id="KW-1133">Transmembrane helix</keyword>
<evidence type="ECO:0000256" key="3">
    <source>
        <dbReference type="SAM" id="SignalP"/>
    </source>
</evidence>
<evidence type="ECO:0000313" key="5">
    <source>
        <dbReference type="Proteomes" id="UP001295423"/>
    </source>
</evidence>
<dbReference type="Proteomes" id="UP001295423">
    <property type="component" value="Unassembled WGS sequence"/>
</dbReference>
<comment type="caution">
    <text evidence="4">The sequence shown here is derived from an EMBL/GenBank/DDBJ whole genome shotgun (WGS) entry which is preliminary data.</text>
</comment>
<dbReference type="AlphaFoldDB" id="A0AAD2CZ90"/>
<feature type="signal peptide" evidence="3">
    <location>
        <begin position="1"/>
        <end position="20"/>
    </location>
</feature>
<keyword evidence="2" id="KW-0472">Membrane</keyword>
<evidence type="ECO:0000256" key="1">
    <source>
        <dbReference type="SAM" id="MobiDB-lite"/>
    </source>
</evidence>
<dbReference type="PANTHER" id="PTHR41775">
    <property type="entry name" value="SECRETED PROTEIN-RELATED"/>
    <property type="match status" value="1"/>
</dbReference>
<dbReference type="PANTHER" id="PTHR41775:SF1">
    <property type="entry name" value="PEPTIDASE M6-LIKE DOMAIN-CONTAINING PROTEIN"/>
    <property type="match status" value="1"/>
</dbReference>
<organism evidence="4 5">
    <name type="scientific">Cylindrotheca closterium</name>
    <dbReference type="NCBI Taxonomy" id="2856"/>
    <lineage>
        <taxon>Eukaryota</taxon>
        <taxon>Sar</taxon>
        <taxon>Stramenopiles</taxon>
        <taxon>Ochrophyta</taxon>
        <taxon>Bacillariophyta</taxon>
        <taxon>Bacillariophyceae</taxon>
        <taxon>Bacillariophycidae</taxon>
        <taxon>Bacillariales</taxon>
        <taxon>Bacillariaceae</taxon>
        <taxon>Cylindrotheca</taxon>
    </lineage>
</organism>